<feature type="compositionally biased region" description="Basic residues" evidence="5">
    <location>
        <begin position="224"/>
        <end position="234"/>
    </location>
</feature>
<feature type="compositionally biased region" description="Acidic residues" evidence="5">
    <location>
        <begin position="239"/>
        <end position="254"/>
    </location>
</feature>
<feature type="compositionally biased region" description="Acidic residues" evidence="5">
    <location>
        <begin position="932"/>
        <end position="1002"/>
    </location>
</feature>
<dbReference type="EMBL" id="GG662441">
    <property type="protein sequence ID" value="EAS04749.2"/>
    <property type="molecule type" value="Genomic_DNA"/>
</dbReference>
<feature type="region of interest" description="Disordered" evidence="5">
    <location>
        <begin position="215"/>
        <end position="266"/>
    </location>
</feature>
<organism evidence="7 8">
    <name type="scientific">Tetrahymena thermophila (strain SB210)</name>
    <dbReference type="NCBI Taxonomy" id="312017"/>
    <lineage>
        <taxon>Eukaryota</taxon>
        <taxon>Sar</taxon>
        <taxon>Alveolata</taxon>
        <taxon>Ciliophora</taxon>
        <taxon>Intramacronucleata</taxon>
        <taxon>Oligohymenophorea</taxon>
        <taxon>Hymenostomatida</taxon>
        <taxon>Tetrahymenina</taxon>
        <taxon>Tetrahymenidae</taxon>
        <taxon>Tetrahymena</taxon>
    </lineage>
</organism>
<feature type="compositionally biased region" description="Acidic residues" evidence="5">
    <location>
        <begin position="834"/>
        <end position="844"/>
    </location>
</feature>
<dbReference type="GeneID" id="7839903"/>
<evidence type="ECO:0000256" key="5">
    <source>
        <dbReference type="SAM" id="MobiDB-lite"/>
    </source>
</evidence>
<dbReference type="eggNOG" id="ENOG502RWA1">
    <property type="taxonomic scope" value="Eukaryota"/>
</dbReference>
<protein>
    <recommendedName>
        <fullName evidence="6">Zinc-finger domain-containing protein</fullName>
    </recommendedName>
</protein>
<dbReference type="OrthoDB" id="298344at2759"/>
<dbReference type="KEGG" id="tet:TTHERM_00464970"/>
<reference evidence="8" key="1">
    <citation type="journal article" date="2006" name="PLoS Biol.">
        <title>Macronuclear genome sequence of the ciliate Tetrahymena thermophila, a model eukaryote.</title>
        <authorList>
            <person name="Eisen J.A."/>
            <person name="Coyne R.S."/>
            <person name="Wu M."/>
            <person name="Wu D."/>
            <person name="Thiagarajan M."/>
            <person name="Wortman J.R."/>
            <person name="Badger J.H."/>
            <person name="Ren Q."/>
            <person name="Amedeo P."/>
            <person name="Jones K.M."/>
            <person name="Tallon L.J."/>
            <person name="Delcher A.L."/>
            <person name="Salzberg S.L."/>
            <person name="Silva J.C."/>
            <person name="Haas B.J."/>
            <person name="Majoros W.H."/>
            <person name="Farzad M."/>
            <person name="Carlton J.M."/>
            <person name="Smith R.K. Jr."/>
            <person name="Garg J."/>
            <person name="Pearlman R.E."/>
            <person name="Karrer K.M."/>
            <person name="Sun L."/>
            <person name="Manning G."/>
            <person name="Elde N.C."/>
            <person name="Turkewitz A.P."/>
            <person name="Asai D.J."/>
            <person name="Wilkes D.E."/>
            <person name="Wang Y."/>
            <person name="Cai H."/>
            <person name="Collins K."/>
            <person name="Stewart B.A."/>
            <person name="Lee S.R."/>
            <person name="Wilamowska K."/>
            <person name="Weinberg Z."/>
            <person name="Ruzzo W.L."/>
            <person name="Wloga D."/>
            <person name="Gaertig J."/>
            <person name="Frankel J."/>
            <person name="Tsao C.-C."/>
            <person name="Gorovsky M.A."/>
            <person name="Keeling P.J."/>
            <person name="Waller R.F."/>
            <person name="Patron N.J."/>
            <person name="Cherry J.M."/>
            <person name="Stover N.A."/>
            <person name="Krieger C.J."/>
            <person name="del Toro C."/>
            <person name="Ryder H.F."/>
            <person name="Williamson S.C."/>
            <person name="Barbeau R.A."/>
            <person name="Hamilton E.P."/>
            <person name="Orias E."/>
        </authorList>
    </citation>
    <scope>NUCLEOTIDE SEQUENCE [LARGE SCALE GENOMIC DNA]</scope>
    <source>
        <strain evidence="8">SB210</strain>
    </source>
</reference>
<dbReference type="RefSeq" id="XP_001024994.2">
    <property type="nucleotide sequence ID" value="XM_001024994.3"/>
</dbReference>
<accession>I7MIU4</accession>
<feature type="compositionally biased region" description="Basic residues" evidence="5">
    <location>
        <begin position="1052"/>
        <end position="1062"/>
    </location>
</feature>
<feature type="compositionally biased region" description="Acidic residues" evidence="5">
    <location>
        <begin position="863"/>
        <end position="872"/>
    </location>
</feature>
<keyword evidence="8" id="KW-1185">Reference proteome</keyword>
<dbReference type="Pfam" id="PF10497">
    <property type="entry name" value="zf-4CXXC_R1"/>
    <property type="match status" value="1"/>
</dbReference>
<evidence type="ECO:0000256" key="1">
    <source>
        <dbReference type="ARBA" id="ARBA00004123"/>
    </source>
</evidence>
<dbReference type="InterPro" id="IPR018866">
    <property type="entry name" value="Znf-4CXXC_R1"/>
</dbReference>
<evidence type="ECO:0000256" key="2">
    <source>
        <dbReference type="ARBA" id="ARBA00023015"/>
    </source>
</evidence>
<dbReference type="InParanoid" id="I7MIU4"/>
<feature type="compositionally biased region" description="Acidic residues" evidence="5">
    <location>
        <begin position="884"/>
        <end position="897"/>
    </location>
</feature>
<feature type="region of interest" description="Disordered" evidence="5">
    <location>
        <begin position="331"/>
        <end position="364"/>
    </location>
</feature>
<feature type="compositionally biased region" description="Basic and acidic residues" evidence="5">
    <location>
        <begin position="1063"/>
        <end position="1075"/>
    </location>
</feature>
<evidence type="ECO:0000256" key="4">
    <source>
        <dbReference type="ARBA" id="ARBA00023242"/>
    </source>
</evidence>
<comment type="subcellular location">
    <subcellularLocation>
        <location evidence="1">Nucleus</location>
    </subcellularLocation>
</comment>
<gene>
    <name evidence="7" type="ORF">TTHERM_00464970</name>
</gene>
<name>I7MIU4_TETTS</name>
<sequence length="1164" mass="136684">MGDKGDKDDDKKQQQSEIKNGVEKLIKIDKKHANFEINDTLFNTKVKVRNINSSTSSSILGQNQPENTLRCFWRHINRYYFRKLDTNEMERLSYLDQLFSLKQDTSLQRQKYANHMVYTAIQNVIDKEKFLGDQQQSPEVQKILFKIVKVNCNIQALIYECHFKDKANLKFLDQIIKERDQITPKKSTKKKSINDLQNELQKLKAIEEKLLKQIEQNSDQDSKHSKKKNGHQKKAQNYSDEDSNNSEIDQEDNDNSNNHDNISTASNDEISYYAKHSSRKLDFEQERLVRQLEEINAINKLNLKKLNQKVQAELKEGKQIFFENQNDNSSLVVHDKHSQGKQQQTKQKKKSKKNNEYSSDHTDAGVVDTLPKFGGFQKELGKDPRPKMSEKEISDLHLNYLQQLIFTLEEKQVADSISKITNCKKESKKEFHYEVMFEDALNSQPIYIDEKTLLRFNEYREHSMLRKYNLPIKTLFSSTSHNYVQLTQYVTNRNKPNPYKDQDILDTIKRNSNQHHDQTHHKIINMTRNFDICHHCRQIFELGYLVKCNYRSSVMGMPQSSQSTNDQIFISQIVDYDSNQRRPFLNRKRNNYNSYIKKSNGELVCKRKFCIHCLKQNYDFKHDQSKTDWVCPFCQNYCHCIRCLRNEQINKLKGIYLLYGGDIQYLEQESMLNKYLRPLSEEDRKRKERDDIYNRATNSSMIVFQVQKQTYEKEVEEEKTLQTKLDDLTYVRLDMERVRLVISQVCRREKLKHFQILEEQETFKKKEQKIQIQLEKASTKLKKQQDKEIAQNQEKKKKAEKAKNGATKKNEKKKEETPKKSAKGKNRNSKNSDQETEDIQEESENSSLQGDSSEIEQSNQSDVEQDSEEVTSDVENSSQQESSGQEEEEEDENENDQEQSSKSQIIEDEDEVDQTDSSVIEQEESENAVTDDSNEEEQQQSQEEESEDEEEENQEENEQESQEEEQDSQDQESGDKDVEEEENDEDQTEDADDEESENEEVESIIQSDESTIEENQRNKQKTSKQKPTKNGKVAQTKAQQKSKSKEKDQKKIKQVSTKKKEHIKAEKDKKSNKKDPKSKKSKRGLSSLFSKEIKNLMRNQDPSILQLSSKREKALRSATNPIETNQHNHNNITNGVNNKNKNNSNNTKQNISKFEQTPKKKQKI</sequence>
<evidence type="ECO:0000259" key="6">
    <source>
        <dbReference type="Pfam" id="PF10497"/>
    </source>
</evidence>
<feature type="compositionally biased region" description="Low complexity" evidence="5">
    <location>
        <begin position="1125"/>
        <end position="1153"/>
    </location>
</feature>
<feature type="compositionally biased region" description="Basic residues" evidence="5">
    <location>
        <begin position="1018"/>
        <end position="1029"/>
    </location>
</feature>
<evidence type="ECO:0000256" key="3">
    <source>
        <dbReference type="ARBA" id="ARBA00023163"/>
    </source>
</evidence>
<feature type="compositionally biased region" description="Basic and acidic residues" evidence="5">
    <location>
        <begin position="353"/>
        <end position="363"/>
    </location>
</feature>
<keyword evidence="4" id="KW-0539">Nucleus</keyword>
<dbReference type="GO" id="GO:0005634">
    <property type="term" value="C:nucleus"/>
    <property type="evidence" value="ECO:0007669"/>
    <property type="project" value="UniProtKB-SubCell"/>
</dbReference>
<feature type="compositionally biased region" description="Basic and acidic residues" evidence="5">
    <location>
        <begin position="808"/>
        <end position="819"/>
    </location>
</feature>
<feature type="compositionally biased region" description="Polar residues" evidence="5">
    <location>
        <begin position="845"/>
        <end position="862"/>
    </location>
</feature>
<dbReference type="AlphaFoldDB" id="I7MIU4"/>
<dbReference type="Proteomes" id="UP000009168">
    <property type="component" value="Unassembled WGS sequence"/>
</dbReference>
<evidence type="ECO:0000313" key="8">
    <source>
        <dbReference type="Proteomes" id="UP000009168"/>
    </source>
</evidence>
<feature type="compositionally biased region" description="Polar residues" evidence="5">
    <location>
        <begin position="1097"/>
        <end position="1108"/>
    </location>
</feature>
<proteinExistence type="predicted"/>
<feature type="region of interest" description="Disordered" evidence="5">
    <location>
        <begin position="778"/>
        <end position="1164"/>
    </location>
</feature>
<keyword evidence="3" id="KW-0804">Transcription</keyword>
<feature type="domain" description="Zinc-finger" evidence="6">
    <location>
        <begin position="605"/>
        <end position="650"/>
    </location>
</feature>
<evidence type="ECO:0000313" key="7">
    <source>
        <dbReference type="EMBL" id="EAS04749.2"/>
    </source>
</evidence>
<keyword evidence="2" id="KW-0805">Transcription regulation</keyword>